<dbReference type="InterPro" id="IPR016161">
    <property type="entry name" value="Ald_DH/histidinol_DH"/>
</dbReference>
<proteinExistence type="predicted"/>
<reference evidence="3 4" key="1">
    <citation type="submission" date="2016-07" db="EMBL/GenBank/DDBJ databases">
        <title>Draft Genome Sequence of Methylobrevis pamukkalensis PK2.</title>
        <authorList>
            <person name="Vasilenko O.V."/>
            <person name="Doronina N.V."/>
            <person name="Shmareva M.N."/>
            <person name="Tarlachkov S.V."/>
            <person name="Mustakhimov I."/>
            <person name="Trotsenko Y.A."/>
        </authorList>
    </citation>
    <scope>NUCLEOTIDE SEQUENCE [LARGE SCALE GENOMIC DNA]</scope>
    <source>
        <strain evidence="3 4">PK2</strain>
    </source>
</reference>
<dbReference type="GO" id="GO:0008802">
    <property type="term" value="F:betaine-aldehyde dehydrogenase (NAD+) activity"/>
    <property type="evidence" value="ECO:0007669"/>
    <property type="project" value="UniProtKB-EC"/>
</dbReference>
<name>A0A1E3H436_9HYPH</name>
<dbReference type="AlphaFoldDB" id="A0A1E3H436"/>
<dbReference type="InterPro" id="IPR015590">
    <property type="entry name" value="Aldehyde_DH_dom"/>
</dbReference>
<accession>A0A1E3H436</accession>
<dbReference type="Pfam" id="PF00171">
    <property type="entry name" value="Aldedh"/>
    <property type="match status" value="1"/>
</dbReference>
<dbReference type="Proteomes" id="UP000094622">
    <property type="component" value="Unassembled WGS sequence"/>
</dbReference>
<dbReference type="PATRIC" id="fig|1439726.3.peg.2269"/>
<evidence type="ECO:0000313" key="3">
    <source>
        <dbReference type="EMBL" id="ODN70546.1"/>
    </source>
</evidence>
<evidence type="ECO:0000259" key="2">
    <source>
        <dbReference type="Pfam" id="PF00171"/>
    </source>
</evidence>
<comment type="caution">
    <text evidence="3">The sequence shown here is derived from an EMBL/GenBank/DDBJ whole genome shotgun (WGS) entry which is preliminary data.</text>
</comment>
<keyword evidence="1 3" id="KW-0560">Oxidoreductase</keyword>
<sequence>MEGIVDAIWFNQGEVCCAGARLLVQEGIAEAFLGKLRRRMETLRVGPPLDKGIDMGALVSPEQKARVEGFIAAGLAEGAELFQPAIDLPAEGCFLPPTLLTGVHPSATVAREEIFGPVLVAMTFRTPDEAVMLANNCRYGLAASVWSETIGLALDVAAKIEAGVVWVNAANLLDAAVPFGGRKESGFGREGGRAGALEYLRPKAWATRKLRLATLPPVETAAATGPVVVPPLDRTAKLFIAGKQARPDGGGSRPVVSPKGRLLGEVGVGNRKDIRNAVEAARKAAGWATASAHGRAQILYYLAENLSARASSLPTGSRR</sequence>
<evidence type="ECO:0000256" key="1">
    <source>
        <dbReference type="ARBA" id="ARBA00023002"/>
    </source>
</evidence>
<gene>
    <name evidence="3" type="primary">gbsA_2</name>
    <name evidence="3" type="ORF">A6302_02148</name>
</gene>
<dbReference type="EMBL" id="MCRJ01000047">
    <property type="protein sequence ID" value="ODN70546.1"/>
    <property type="molecule type" value="Genomic_DNA"/>
</dbReference>
<dbReference type="InterPro" id="IPR016163">
    <property type="entry name" value="Ald_DH_C"/>
</dbReference>
<dbReference type="Gene3D" id="3.40.309.10">
    <property type="entry name" value="Aldehyde Dehydrogenase, Chain A, domain 2"/>
    <property type="match status" value="1"/>
</dbReference>
<dbReference type="PANTHER" id="PTHR11699">
    <property type="entry name" value="ALDEHYDE DEHYDROGENASE-RELATED"/>
    <property type="match status" value="1"/>
</dbReference>
<organism evidence="3 4">
    <name type="scientific">Methylobrevis pamukkalensis</name>
    <dbReference type="NCBI Taxonomy" id="1439726"/>
    <lineage>
        <taxon>Bacteria</taxon>
        <taxon>Pseudomonadati</taxon>
        <taxon>Pseudomonadota</taxon>
        <taxon>Alphaproteobacteria</taxon>
        <taxon>Hyphomicrobiales</taxon>
        <taxon>Pleomorphomonadaceae</taxon>
        <taxon>Methylobrevis</taxon>
    </lineage>
</organism>
<feature type="domain" description="Aldehyde dehydrogenase" evidence="2">
    <location>
        <begin position="2"/>
        <end position="204"/>
    </location>
</feature>
<dbReference type="Gene3D" id="3.40.605.10">
    <property type="entry name" value="Aldehyde Dehydrogenase, Chain A, domain 1"/>
    <property type="match status" value="2"/>
</dbReference>
<protein>
    <submittedName>
        <fullName evidence="3">Betaine aldehyde dehydrogenase</fullName>
        <ecNumber evidence="3">1.2.1.8</ecNumber>
    </submittedName>
</protein>
<evidence type="ECO:0000313" key="4">
    <source>
        <dbReference type="Proteomes" id="UP000094622"/>
    </source>
</evidence>
<keyword evidence="4" id="KW-1185">Reference proteome</keyword>
<dbReference type="EC" id="1.2.1.8" evidence="3"/>
<dbReference type="SUPFAM" id="SSF53720">
    <property type="entry name" value="ALDH-like"/>
    <property type="match status" value="2"/>
</dbReference>
<dbReference type="InterPro" id="IPR016162">
    <property type="entry name" value="Ald_DH_N"/>
</dbReference>